<gene>
    <name evidence="11" type="ORF">IAA96_02455</name>
</gene>
<dbReference type="InterPro" id="IPR027470">
    <property type="entry name" value="Cation_efflux_CTD"/>
</dbReference>
<feature type="transmembrane region" description="Helical" evidence="8">
    <location>
        <begin position="130"/>
        <end position="151"/>
    </location>
</feature>
<proteinExistence type="inferred from homology"/>
<name>A0A9D9EKU3_9SPIR</name>
<reference evidence="11" key="2">
    <citation type="journal article" date="2021" name="PeerJ">
        <title>Extensive microbial diversity within the chicken gut microbiome revealed by metagenomics and culture.</title>
        <authorList>
            <person name="Gilroy R."/>
            <person name="Ravi A."/>
            <person name="Getino M."/>
            <person name="Pursley I."/>
            <person name="Horton D.L."/>
            <person name="Alikhan N.F."/>
            <person name="Baker D."/>
            <person name="Gharbi K."/>
            <person name="Hall N."/>
            <person name="Watson M."/>
            <person name="Adriaenssens E.M."/>
            <person name="Foster-Nyarko E."/>
            <person name="Jarju S."/>
            <person name="Secka A."/>
            <person name="Antonio M."/>
            <person name="Oren A."/>
            <person name="Chaudhuri R.R."/>
            <person name="La Ragione R."/>
            <person name="Hildebrand F."/>
            <person name="Pallen M.J."/>
        </authorList>
    </citation>
    <scope>NUCLEOTIDE SEQUENCE</scope>
    <source>
        <strain evidence="11">B3-4054</strain>
    </source>
</reference>
<evidence type="ECO:0000259" key="9">
    <source>
        <dbReference type="Pfam" id="PF01545"/>
    </source>
</evidence>
<keyword evidence="4 8" id="KW-0812">Transmembrane</keyword>
<dbReference type="PANTHER" id="PTHR43840:SF15">
    <property type="entry name" value="MITOCHONDRIAL METAL TRANSPORTER 1-RELATED"/>
    <property type="match status" value="1"/>
</dbReference>
<dbReference type="Pfam" id="PF01545">
    <property type="entry name" value="Cation_efflux"/>
    <property type="match status" value="1"/>
</dbReference>
<feature type="compositionally biased region" description="Polar residues" evidence="7">
    <location>
        <begin position="460"/>
        <end position="472"/>
    </location>
</feature>
<evidence type="ECO:0000256" key="3">
    <source>
        <dbReference type="ARBA" id="ARBA00022448"/>
    </source>
</evidence>
<evidence type="ECO:0000256" key="5">
    <source>
        <dbReference type="ARBA" id="ARBA00022989"/>
    </source>
</evidence>
<keyword evidence="6 8" id="KW-0472">Membrane</keyword>
<evidence type="ECO:0000259" key="10">
    <source>
        <dbReference type="Pfam" id="PF16916"/>
    </source>
</evidence>
<dbReference type="FunFam" id="1.20.1510.10:FF:000006">
    <property type="entry name" value="Divalent cation efflux transporter"/>
    <property type="match status" value="1"/>
</dbReference>
<feature type="transmembrane region" description="Helical" evidence="8">
    <location>
        <begin position="198"/>
        <end position="215"/>
    </location>
</feature>
<dbReference type="InterPro" id="IPR027469">
    <property type="entry name" value="Cation_efflux_TMD_sf"/>
</dbReference>
<evidence type="ECO:0000256" key="2">
    <source>
        <dbReference type="ARBA" id="ARBA00008114"/>
    </source>
</evidence>
<reference evidence="11" key="1">
    <citation type="submission" date="2020-10" db="EMBL/GenBank/DDBJ databases">
        <authorList>
            <person name="Gilroy R."/>
        </authorList>
    </citation>
    <scope>NUCLEOTIDE SEQUENCE</scope>
    <source>
        <strain evidence="11">B3-4054</strain>
    </source>
</reference>
<evidence type="ECO:0000313" key="12">
    <source>
        <dbReference type="Proteomes" id="UP000823616"/>
    </source>
</evidence>
<dbReference type="NCBIfam" id="TIGR01297">
    <property type="entry name" value="CDF"/>
    <property type="match status" value="1"/>
</dbReference>
<protein>
    <submittedName>
        <fullName evidence="11">Cation transporter</fullName>
    </submittedName>
</protein>
<keyword evidence="3" id="KW-0813">Transport</keyword>
<dbReference type="EMBL" id="JADIMS010000041">
    <property type="protein sequence ID" value="MBO8449946.1"/>
    <property type="molecule type" value="Genomic_DNA"/>
</dbReference>
<sequence>MHRHPDKRRTKTPDPADRAELRKRYGMLCSAAGIAVNLLISAAKFFAGWISRSVAVTADAVNNLTDAGGAIVSLAGFKLADKKADAGHPFGHGRLEYIAGIGVSFFTLLTGAELLRTSAGKTIHPEKPEAGVAAAAIILFSIGVKCLMAVITKSAGKKIASPALEATARDSLADALSSTAVLLSLIFARLFPHAGFPFDGAAGILIALFILYNGFASLKETVNPLLGRPADPEFVKNIESIVLQHKPISGIHDLVIHDYGPGRVMLSLHAEVPEKSTLSAIHKVIDAAENDIMIRTGCAAVIHMDPIDLENQEFIRVRGTLSGILADMHSGLQFHDLQMVPEKNHINLVFDLVRMDGENRNGQPDDSGLRKNIDSAVKKKLGERFRCVIRIEAPFTAGGLPETDPASPDRRRKNPGQRAKGKHKTTAAVSSRPEVLPRQRRKPYPAPHFPALPLRLQARSVCTQSGNRQPEAQPQPEYRRRTGSRDRFPL</sequence>
<evidence type="ECO:0000256" key="8">
    <source>
        <dbReference type="SAM" id="Phobius"/>
    </source>
</evidence>
<dbReference type="SUPFAM" id="SSF160240">
    <property type="entry name" value="Cation efflux protein cytoplasmic domain-like"/>
    <property type="match status" value="1"/>
</dbReference>
<feature type="transmembrane region" description="Helical" evidence="8">
    <location>
        <begin position="25"/>
        <end position="47"/>
    </location>
</feature>
<evidence type="ECO:0000256" key="7">
    <source>
        <dbReference type="SAM" id="MobiDB-lite"/>
    </source>
</evidence>
<dbReference type="SUPFAM" id="SSF161111">
    <property type="entry name" value="Cation efflux protein transmembrane domain-like"/>
    <property type="match status" value="1"/>
</dbReference>
<feature type="transmembrane region" description="Helical" evidence="8">
    <location>
        <begin position="97"/>
        <end position="118"/>
    </location>
</feature>
<feature type="transmembrane region" description="Helical" evidence="8">
    <location>
        <begin position="171"/>
        <end position="191"/>
    </location>
</feature>
<feature type="compositionally biased region" description="Basic residues" evidence="7">
    <location>
        <begin position="410"/>
        <end position="425"/>
    </location>
</feature>
<dbReference type="AlphaFoldDB" id="A0A9D9EKU3"/>
<dbReference type="InterPro" id="IPR002524">
    <property type="entry name" value="Cation_efflux"/>
</dbReference>
<feature type="domain" description="Cation efflux protein transmembrane" evidence="9">
    <location>
        <begin position="32"/>
        <end position="226"/>
    </location>
</feature>
<comment type="subcellular location">
    <subcellularLocation>
        <location evidence="1">Membrane</location>
        <topology evidence="1">Multi-pass membrane protein</topology>
    </subcellularLocation>
</comment>
<accession>A0A9D9EKU3</accession>
<evidence type="ECO:0000256" key="4">
    <source>
        <dbReference type="ARBA" id="ARBA00022692"/>
    </source>
</evidence>
<comment type="caution">
    <text evidence="11">The sequence shown here is derived from an EMBL/GenBank/DDBJ whole genome shotgun (WGS) entry which is preliminary data.</text>
</comment>
<dbReference type="InterPro" id="IPR050291">
    <property type="entry name" value="CDF_Transporter"/>
</dbReference>
<keyword evidence="5 8" id="KW-1133">Transmembrane helix</keyword>
<feature type="region of interest" description="Disordered" evidence="7">
    <location>
        <begin position="397"/>
        <end position="490"/>
    </location>
</feature>
<dbReference type="Proteomes" id="UP000823616">
    <property type="component" value="Unassembled WGS sequence"/>
</dbReference>
<dbReference type="GO" id="GO:0008324">
    <property type="term" value="F:monoatomic cation transmembrane transporter activity"/>
    <property type="evidence" value="ECO:0007669"/>
    <property type="project" value="InterPro"/>
</dbReference>
<feature type="compositionally biased region" description="Basic and acidic residues" evidence="7">
    <location>
        <begin position="477"/>
        <end position="490"/>
    </location>
</feature>
<organism evidence="11 12">
    <name type="scientific">Candidatus Avitreponema avistercoris</name>
    <dbReference type="NCBI Taxonomy" id="2840705"/>
    <lineage>
        <taxon>Bacteria</taxon>
        <taxon>Pseudomonadati</taxon>
        <taxon>Spirochaetota</taxon>
        <taxon>Spirochaetia</taxon>
        <taxon>Spirochaetales</taxon>
        <taxon>Candidatus Avitreponema</taxon>
    </lineage>
</organism>
<comment type="similarity">
    <text evidence="2">Belongs to the cation diffusion facilitator (CDF) transporter (TC 2.A.4) family.</text>
</comment>
<feature type="domain" description="Cation efflux protein cytoplasmic" evidence="10">
    <location>
        <begin position="231"/>
        <end position="306"/>
    </location>
</feature>
<dbReference type="PANTHER" id="PTHR43840">
    <property type="entry name" value="MITOCHONDRIAL METAL TRANSPORTER 1-RELATED"/>
    <property type="match status" value="1"/>
</dbReference>
<dbReference type="Pfam" id="PF16916">
    <property type="entry name" value="ZT_dimer"/>
    <property type="match status" value="1"/>
</dbReference>
<dbReference type="InterPro" id="IPR058533">
    <property type="entry name" value="Cation_efflux_TM"/>
</dbReference>
<evidence type="ECO:0000256" key="1">
    <source>
        <dbReference type="ARBA" id="ARBA00004141"/>
    </source>
</evidence>
<dbReference type="GO" id="GO:0016020">
    <property type="term" value="C:membrane"/>
    <property type="evidence" value="ECO:0007669"/>
    <property type="project" value="UniProtKB-SubCell"/>
</dbReference>
<dbReference type="Gene3D" id="3.30.70.1350">
    <property type="entry name" value="Cation efflux protein, cytoplasmic domain"/>
    <property type="match status" value="1"/>
</dbReference>
<evidence type="ECO:0000256" key="6">
    <source>
        <dbReference type="ARBA" id="ARBA00023136"/>
    </source>
</evidence>
<evidence type="ECO:0000313" key="11">
    <source>
        <dbReference type="EMBL" id="MBO8449946.1"/>
    </source>
</evidence>
<dbReference type="Gene3D" id="1.20.1510.10">
    <property type="entry name" value="Cation efflux protein transmembrane domain"/>
    <property type="match status" value="1"/>
</dbReference>
<dbReference type="InterPro" id="IPR036837">
    <property type="entry name" value="Cation_efflux_CTD_sf"/>
</dbReference>